<name>G3WP01_SARHA</name>
<evidence type="ECO:0000259" key="4">
    <source>
        <dbReference type="PROSITE" id="PS50835"/>
    </source>
</evidence>
<dbReference type="InterPro" id="IPR007110">
    <property type="entry name" value="Ig-like_dom"/>
</dbReference>
<dbReference type="InterPro" id="IPR013783">
    <property type="entry name" value="Ig-like_fold"/>
</dbReference>
<dbReference type="AlphaFoldDB" id="G3WP01"/>
<dbReference type="InterPro" id="IPR003599">
    <property type="entry name" value="Ig_sub"/>
</dbReference>
<dbReference type="Proteomes" id="UP000007648">
    <property type="component" value="Unassembled WGS sequence"/>
</dbReference>
<protein>
    <recommendedName>
        <fullName evidence="4">Ig-like domain-containing protein</fullName>
    </recommendedName>
</protein>
<dbReference type="Gene3D" id="2.60.40.10">
    <property type="entry name" value="Immunoglobulins"/>
    <property type="match status" value="1"/>
</dbReference>
<evidence type="ECO:0000313" key="5">
    <source>
        <dbReference type="Ensembl" id="ENSSHAP00000017156.2"/>
    </source>
</evidence>
<keyword evidence="6" id="KW-1185">Reference proteome</keyword>
<evidence type="ECO:0000256" key="1">
    <source>
        <dbReference type="ARBA" id="ARBA00022859"/>
    </source>
</evidence>
<dbReference type="InParanoid" id="G3WP01"/>
<dbReference type="GO" id="GO:0002250">
    <property type="term" value="P:adaptive immune response"/>
    <property type="evidence" value="ECO:0007669"/>
    <property type="project" value="UniProtKB-KW"/>
</dbReference>
<evidence type="ECO:0000256" key="3">
    <source>
        <dbReference type="ARBA" id="ARBA00043265"/>
    </source>
</evidence>
<dbReference type="InterPro" id="IPR036179">
    <property type="entry name" value="Ig-like_dom_sf"/>
</dbReference>
<dbReference type="GO" id="GO:0016020">
    <property type="term" value="C:membrane"/>
    <property type="evidence" value="ECO:0007669"/>
    <property type="project" value="UniProtKB-ARBA"/>
</dbReference>
<dbReference type="GO" id="GO:0005576">
    <property type="term" value="C:extracellular region"/>
    <property type="evidence" value="ECO:0007669"/>
    <property type="project" value="UniProtKB-ARBA"/>
</dbReference>
<organism evidence="5 6">
    <name type="scientific">Sarcophilus harrisii</name>
    <name type="common">Tasmanian devil</name>
    <name type="synonym">Sarcophilus laniarius</name>
    <dbReference type="NCBI Taxonomy" id="9305"/>
    <lineage>
        <taxon>Eukaryota</taxon>
        <taxon>Metazoa</taxon>
        <taxon>Chordata</taxon>
        <taxon>Craniata</taxon>
        <taxon>Vertebrata</taxon>
        <taxon>Euteleostomi</taxon>
        <taxon>Mammalia</taxon>
        <taxon>Metatheria</taxon>
        <taxon>Dasyuromorphia</taxon>
        <taxon>Dasyuridae</taxon>
        <taxon>Sarcophilus</taxon>
    </lineage>
</organism>
<keyword evidence="3" id="KW-1280">Immunoglobulin</keyword>
<proteinExistence type="predicted"/>
<dbReference type="SMART" id="SM00406">
    <property type="entry name" value="IGv"/>
    <property type="match status" value="1"/>
</dbReference>
<dbReference type="Pfam" id="PF07686">
    <property type="entry name" value="V-set"/>
    <property type="match status" value="1"/>
</dbReference>
<dbReference type="GO" id="GO:0019814">
    <property type="term" value="C:immunoglobulin complex"/>
    <property type="evidence" value="ECO:0007669"/>
    <property type="project" value="UniProtKB-KW"/>
</dbReference>
<dbReference type="HOGENOM" id="CLU_077975_4_1_1"/>
<keyword evidence="1" id="KW-0391">Immunity</keyword>
<sequence length="100" mass="10932">VVLTQSPDTLSAAIGERVTINCKASQSLLHSNGHTYLHWYQLKKEKAIKSLIYRVSNLAPGISSRFSGSGSGTDFTLTIRSLESEDGATYFCGQSTYWSP</sequence>
<dbReference type="FunFam" id="2.60.40.10:FF:000212">
    <property type="entry name" value="Immunoglobulin kappa chain variable 12-38"/>
    <property type="match status" value="1"/>
</dbReference>
<accession>G3WP01</accession>
<evidence type="ECO:0000313" key="6">
    <source>
        <dbReference type="Proteomes" id="UP000007648"/>
    </source>
</evidence>
<dbReference type="PROSITE" id="PS50835">
    <property type="entry name" value="IG_LIKE"/>
    <property type="match status" value="1"/>
</dbReference>
<dbReference type="InterPro" id="IPR013106">
    <property type="entry name" value="Ig_V-set"/>
</dbReference>
<evidence type="ECO:0000256" key="2">
    <source>
        <dbReference type="ARBA" id="ARBA00023130"/>
    </source>
</evidence>
<dbReference type="PANTHER" id="PTHR23267">
    <property type="entry name" value="IMMUNOGLOBULIN LIGHT CHAIN"/>
    <property type="match status" value="1"/>
</dbReference>
<feature type="domain" description="Ig-like" evidence="4">
    <location>
        <begin position="1"/>
        <end position="100"/>
    </location>
</feature>
<keyword evidence="2" id="KW-1064">Adaptive immunity</keyword>
<dbReference type="Ensembl" id="ENSSHAT00000017299.2">
    <property type="protein sequence ID" value="ENSSHAP00000017156.2"/>
    <property type="gene ID" value="ENSSHAG00000014581.2"/>
</dbReference>
<reference evidence="5 6" key="1">
    <citation type="journal article" date="2011" name="Proc. Natl. Acad. Sci. U.S.A.">
        <title>Genetic diversity and population structure of the endangered marsupial Sarcophilus harrisii (Tasmanian devil).</title>
        <authorList>
            <person name="Miller W."/>
            <person name="Hayes V.M."/>
            <person name="Ratan A."/>
            <person name="Petersen D.C."/>
            <person name="Wittekindt N.E."/>
            <person name="Miller J."/>
            <person name="Walenz B."/>
            <person name="Knight J."/>
            <person name="Qi J."/>
            <person name="Zhao F."/>
            <person name="Wang Q."/>
            <person name="Bedoya-Reina O.C."/>
            <person name="Katiyar N."/>
            <person name="Tomsho L.P."/>
            <person name="Kasson L.M."/>
            <person name="Hardie R.A."/>
            <person name="Woodbridge P."/>
            <person name="Tindall E.A."/>
            <person name="Bertelsen M.F."/>
            <person name="Dixon D."/>
            <person name="Pyecroft S."/>
            <person name="Helgen K.M."/>
            <person name="Lesk A.M."/>
            <person name="Pringle T.H."/>
            <person name="Patterson N."/>
            <person name="Zhang Y."/>
            <person name="Kreiss A."/>
            <person name="Woods G.M."/>
            <person name="Jones M.E."/>
            <person name="Schuster S.C."/>
        </authorList>
    </citation>
    <scope>NUCLEOTIDE SEQUENCE [LARGE SCALE GENOMIC DNA]</scope>
</reference>
<dbReference type="InterPro" id="IPR050150">
    <property type="entry name" value="IgV_Light_Chain"/>
</dbReference>
<dbReference type="GeneTree" id="ENSGT00940000153770"/>
<reference evidence="5" key="3">
    <citation type="submission" date="2025-09" db="UniProtKB">
        <authorList>
            <consortium name="Ensembl"/>
        </authorList>
    </citation>
    <scope>IDENTIFICATION</scope>
</reference>
<dbReference type="SUPFAM" id="SSF48726">
    <property type="entry name" value="Immunoglobulin"/>
    <property type="match status" value="1"/>
</dbReference>
<dbReference type="SMART" id="SM00409">
    <property type="entry name" value="IG"/>
    <property type="match status" value="1"/>
</dbReference>
<reference evidence="5" key="2">
    <citation type="submission" date="2025-08" db="UniProtKB">
        <authorList>
            <consortium name="Ensembl"/>
        </authorList>
    </citation>
    <scope>IDENTIFICATION</scope>
</reference>
<dbReference type="eggNOG" id="ENOG502S3KF">
    <property type="taxonomic scope" value="Eukaryota"/>
</dbReference>